<evidence type="ECO:0000313" key="2">
    <source>
        <dbReference type="EMBL" id="MCE4123127.1"/>
    </source>
</evidence>
<evidence type="ECO:0000313" key="3">
    <source>
        <dbReference type="Proteomes" id="UP001200307"/>
    </source>
</evidence>
<dbReference type="EMBL" id="JAJTVO010000026">
    <property type="protein sequence ID" value="MCE4123127.1"/>
    <property type="molecule type" value="Genomic_DNA"/>
</dbReference>
<sequence length="464" mass="51983">MKRTILTAVSLLILFVLPPHLSAGPQSWQQAQKIAERIGCWAKNSVAPMTPGNVFLKMGDKETAVPLKLTNWGDTEVTSISYTFYYTDKQVSEGPFVLNLDQPLKDGETREVKIPIKPGQKLGKEELLFNITQVNGQYNEASAGYAYLTCCTVNKMPHKRVLVEDYAGMWCWHCPIGLVATDAIARMYPDDVVAVSVHKTDDISKVVSRWVYEGLIDRYAVTVPAVWVARDNKAAGFDITDAFKIEKSKVTYMNMEVDAEWDENGNNIRVKTQVEPCMLPDEGETFAIGYVMTASGLSDDKWRQESSYSEYSSDSYKDAPEEMKFYADAANYVEGWSKVKGMVYNHVAIESQGMDNGLEDSKMTDFRADEVKTHSTTFEGVNKYSVIRDRSKIEIAAVLFNTKTGKIENAARCSVRNHGTTGIRPNLVQEQKKTEGIYDMQGRKVNGKPTPGIYIVNGKKTVIR</sequence>
<dbReference type="Proteomes" id="UP001200307">
    <property type="component" value="Unassembled WGS sequence"/>
</dbReference>
<reference evidence="2" key="1">
    <citation type="submission" date="2021-12" db="EMBL/GenBank/DDBJ databases">
        <authorList>
            <person name="Lv X."/>
        </authorList>
    </citation>
    <scope>NUCLEOTIDE SEQUENCE</scope>
    <source>
        <strain evidence="2">HF2106</strain>
    </source>
</reference>
<dbReference type="AlphaFoldDB" id="A0AAW4YHJ2"/>
<dbReference type="InterPro" id="IPR036249">
    <property type="entry name" value="Thioredoxin-like_sf"/>
</dbReference>
<feature type="signal peptide" evidence="1">
    <location>
        <begin position="1"/>
        <end position="23"/>
    </location>
</feature>
<feature type="chain" id="PRO_5043811947" evidence="1">
    <location>
        <begin position="24"/>
        <end position="464"/>
    </location>
</feature>
<evidence type="ECO:0000256" key="1">
    <source>
        <dbReference type="SAM" id="SignalP"/>
    </source>
</evidence>
<keyword evidence="1" id="KW-0732">Signal</keyword>
<comment type="caution">
    <text evidence="2">The sequence shown here is derived from an EMBL/GenBank/DDBJ whole genome shotgun (WGS) entry which is preliminary data.</text>
</comment>
<proteinExistence type="predicted"/>
<name>A0AAW4YHJ2_9BACT</name>
<gene>
    <name evidence="2" type="ORF">LYY06_12810</name>
</gene>
<dbReference type="RefSeq" id="WP_233339643.1">
    <property type="nucleotide sequence ID" value="NZ_JAJTVO010000026.1"/>
</dbReference>
<protein>
    <submittedName>
        <fullName evidence="2">Uncharacterized protein</fullName>
    </submittedName>
</protein>
<organism evidence="2 3">
    <name type="scientific">Segatella copri</name>
    <dbReference type="NCBI Taxonomy" id="165179"/>
    <lineage>
        <taxon>Bacteria</taxon>
        <taxon>Pseudomonadati</taxon>
        <taxon>Bacteroidota</taxon>
        <taxon>Bacteroidia</taxon>
        <taxon>Bacteroidales</taxon>
        <taxon>Prevotellaceae</taxon>
        <taxon>Segatella</taxon>
    </lineage>
</organism>
<accession>A0AAW4YHJ2</accession>
<dbReference type="SUPFAM" id="SSF52833">
    <property type="entry name" value="Thioredoxin-like"/>
    <property type="match status" value="1"/>
</dbReference>